<accession>A0A6D2IAH8</accession>
<dbReference type="AlphaFoldDB" id="A0A6D2IAH8"/>
<feature type="coiled-coil region" evidence="1">
    <location>
        <begin position="51"/>
        <end position="78"/>
    </location>
</feature>
<keyword evidence="1" id="KW-0175">Coiled coil</keyword>
<reference evidence="3" key="1">
    <citation type="submission" date="2020-01" db="EMBL/GenBank/DDBJ databases">
        <authorList>
            <person name="Mishra B."/>
        </authorList>
    </citation>
    <scope>NUCLEOTIDE SEQUENCE [LARGE SCALE GENOMIC DNA]</scope>
</reference>
<evidence type="ECO:0000313" key="3">
    <source>
        <dbReference type="EMBL" id="CAA7023845.1"/>
    </source>
</evidence>
<gene>
    <name evidence="3" type="ORF">MERR_LOCUS11080</name>
</gene>
<feature type="compositionally biased region" description="Low complexity" evidence="2">
    <location>
        <begin position="241"/>
        <end position="254"/>
    </location>
</feature>
<protein>
    <submittedName>
        <fullName evidence="3">Uncharacterized protein</fullName>
    </submittedName>
</protein>
<dbReference type="EMBL" id="CACVBM020000832">
    <property type="protein sequence ID" value="CAA7023845.1"/>
    <property type="molecule type" value="Genomic_DNA"/>
</dbReference>
<feature type="region of interest" description="Disordered" evidence="2">
    <location>
        <begin position="225"/>
        <end position="254"/>
    </location>
</feature>
<dbReference type="Proteomes" id="UP000467841">
    <property type="component" value="Unassembled WGS sequence"/>
</dbReference>
<evidence type="ECO:0000256" key="1">
    <source>
        <dbReference type="SAM" id="Coils"/>
    </source>
</evidence>
<evidence type="ECO:0000256" key="2">
    <source>
        <dbReference type="SAM" id="MobiDB-lite"/>
    </source>
</evidence>
<sequence length="254" mass="27816">MENRDACGGATWASKIHPGWGLPHEQLTFRGDFDEASQHHVIYGGKFAALIQKYETALRAAKDEVSKMQWEHEKAKDVDAMSSRYGGEAEGSGCRSGGEVPWDAEVVAAEVVAPEVGRLCWSRQEWAVVAALQVYNSVNDWYVPRLRRLSDFVTQQDAVEAAVGRRQVDEALLDFVRKIRGVDLDFDAVERMLEARLAKSIADGDSIDEVIIDDDDFAKPCGLSMSELTLPKSPSRRDDTSPGAGLSASGAKSA</sequence>
<proteinExistence type="predicted"/>
<keyword evidence="4" id="KW-1185">Reference proteome</keyword>
<organism evidence="3 4">
    <name type="scientific">Microthlaspi erraticum</name>
    <dbReference type="NCBI Taxonomy" id="1685480"/>
    <lineage>
        <taxon>Eukaryota</taxon>
        <taxon>Viridiplantae</taxon>
        <taxon>Streptophyta</taxon>
        <taxon>Embryophyta</taxon>
        <taxon>Tracheophyta</taxon>
        <taxon>Spermatophyta</taxon>
        <taxon>Magnoliopsida</taxon>
        <taxon>eudicotyledons</taxon>
        <taxon>Gunneridae</taxon>
        <taxon>Pentapetalae</taxon>
        <taxon>rosids</taxon>
        <taxon>malvids</taxon>
        <taxon>Brassicales</taxon>
        <taxon>Brassicaceae</taxon>
        <taxon>Coluteocarpeae</taxon>
        <taxon>Microthlaspi</taxon>
    </lineage>
</organism>
<evidence type="ECO:0000313" key="4">
    <source>
        <dbReference type="Proteomes" id="UP000467841"/>
    </source>
</evidence>
<name>A0A6D2IAH8_9BRAS</name>
<comment type="caution">
    <text evidence="3">The sequence shown here is derived from an EMBL/GenBank/DDBJ whole genome shotgun (WGS) entry which is preliminary data.</text>
</comment>